<dbReference type="SUPFAM" id="SSF55797">
    <property type="entry name" value="PR-1-like"/>
    <property type="match status" value="1"/>
</dbReference>
<dbReference type="InterPro" id="IPR035940">
    <property type="entry name" value="CAP_sf"/>
</dbReference>
<evidence type="ECO:0000313" key="2">
    <source>
        <dbReference type="EMBL" id="SMC66382.1"/>
    </source>
</evidence>
<dbReference type="CDD" id="cd05382">
    <property type="entry name" value="CAP_GAPR1-like"/>
    <property type="match status" value="1"/>
</dbReference>
<dbReference type="STRING" id="1434700.SAMN06296427_105215"/>
<proteinExistence type="predicted"/>
<feature type="domain" description="SCP" evidence="1">
    <location>
        <begin position="135"/>
        <end position="270"/>
    </location>
</feature>
<dbReference type="GO" id="GO:0005576">
    <property type="term" value="C:extracellular region"/>
    <property type="evidence" value="ECO:0007669"/>
    <property type="project" value="InterPro"/>
</dbReference>
<evidence type="ECO:0000313" key="3">
    <source>
        <dbReference type="Proteomes" id="UP000192393"/>
    </source>
</evidence>
<dbReference type="PRINTS" id="PR00837">
    <property type="entry name" value="V5TPXLIKE"/>
</dbReference>
<dbReference type="InterPro" id="IPR034113">
    <property type="entry name" value="SCP_GAPR1-like"/>
</dbReference>
<name>A0A1W2B0Y1_9FLAO</name>
<dbReference type="FunFam" id="3.40.33.10:FF:000010">
    <property type="entry name" value="Predicted protein"/>
    <property type="match status" value="1"/>
</dbReference>
<dbReference type="InterPro" id="IPR001283">
    <property type="entry name" value="CRISP-related"/>
</dbReference>
<dbReference type="Gene3D" id="3.40.33.10">
    <property type="entry name" value="CAP"/>
    <property type="match status" value="1"/>
</dbReference>
<dbReference type="AlphaFoldDB" id="A0A1W2B0Y1"/>
<dbReference type="InterPro" id="IPR018244">
    <property type="entry name" value="Allrgn_V5/Tpx1_CS"/>
</dbReference>
<dbReference type="Pfam" id="PF00188">
    <property type="entry name" value="CAP"/>
    <property type="match status" value="1"/>
</dbReference>
<reference evidence="2 3" key="1">
    <citation type="submission" date="2017-04" db="EMBL/GenBank/DDBJ databases">
        <authorList>
            <person name="Afonso C.L."/>
            <person name="Miller P.J."/>
            <person name="Scott M.A."/>
            <person name="Spackman E."/>
            <person name="Goraichik I."/>
            <person name="Dimitrov K.M."/>
            <person name="Suarez D.L."/>
            <person name="Swayne D.E."/>
        </authorList>
    </citation>
    <scope>NUCLEOTIDE SEQUENCE [LARGE SCALE GENOMIC DNA]</scope>
    <source>
        <strain evidence="2 3">CGMCC 1.12708</strain>
    </source>
</reference>
<dbReference type="OrthoDB" id="9794228at2"/>
<keyword evidence="3" id="KW-1185">Reference proteome</keyword>
<organism evidence="2 3">
    <name type="scientific">Moheibacter sediminis</name>
    <dbReference type="NCBI Taxonomy" id="1434700"/>
    <lineage>
        <taxon>Bacteria</taxon>
        <taxon>Pseudomonadati</taxon>
        <taxon>Bacteroidota</taxon>
        <taxon>Flavobacteriia</taxon>
        <taxon>Flavobacteriales</taxon>
        <taxon>Weeksellaceae</taxon>
        <taxon>Moheibacter</taxon>
    </lineage>
</organism>
<dbReference type="RefSeq" id="WP_084017417.1">
    <property type="nucleotide sequence ID" value="NZ_FWXS01000005.1"/>
</dbReference>
<dbReference type="InterPro" id="IPR014044">
    <property type="entry name" value="CAP_dom"/>
</dbReference>
<evidence type="ECO:0000259" key="1">
    <source>
        <dbReference type="SMART" id="SM00198"/>
    </source>
</evidence>
<dbReference type="PANTHER" id="PTHR10334">
    <property type="entry name" value="CYSTEINE-RICH SECRETORY PROTEIN-RELATED"/>
    <property type="match status" value="1"/>
</dbReference>
<dbReference type="SMART" id="SM00198">
    <property type="entry name" value="SCP"/>
    <property type="match status" value="1"/>
</dbReference>
<dbReference type="EMBL" id="FWXS01000005">
    <property type="protein sequence ID" value="SMC66382.1"/>
    <property type="molecule type" value="Genomic_DNA"/>
</dbReference>
<gene>
    <name evidence="2" type="ORF">SAMN06296427_105215</name>
</gene>
<dbReference type="PROSITE" id="PS01009">
    <property type="entry name" value="CRISP_1"/>
    <property type="match status" value="1"/>
</dbReference>
<dbReference type="Proteomes" id="UP000192393">
    <property type="component" value="Unassembled WGS sequence"/>
</dbReference>
<protein>
    <submittedName>
        <fullName evidence="2">Uncharacterized conserved protein YkwD, contains CAP (CSP/antigen 5/PR1) domain</fullName>
    </submittedName>
</protein>
<accession>A0A1W2B0Y1</accession>
<sequence length="274" mass="30894">MKTDHLLLFIVIFLIQIEISKAADFHFIQKEKFTGKIDNSREQNYMDSEECLNYPTHYFITNEGENLLVVFLNKTPENGSISIEGFFQEINNVCTKGGSNQLFMVSNFTKAKQESNHTNQPNTKLSDIGSELTPKQAQEALDVHNEARAEVGVPLLTWSVELSQIAQQWADYLAQNGCNMKHSESSETGENLYWTSRGSESTPSDAVRAWYSEKKDFKNVPLKGNAWYETGHYSQMVWKSTTHVGMASAKCSKGETIVVANYSPPGNYMGDKAY</sequence>